<accession>A0A7J7GPB3</accession>
<reference evidence="1 2" key="2">
    <citation type="submission" date="2020-07" db="EMBL/GenBank/DDBJ databases">
        <title>Genome assembly of wild tea tree DASZ reveals pedigree and selection history of tea varieties.</title>
        <authorList>
            <person name="Zhang W."/>
        </authorList>
    </citation>
    <scope>NUCLEOTIDE SEQUENCE [LARGE SCALE GENOMIC DNA]</scope>
    <source>
        <strain evidence="2">cv. G240</strain>
        <tissue evidence="1">Leaf</tissue>
    </source>
</reference>
<reference evidence="2" key="1">
    <citation type="journal article" date="2020" name="Nat. Commun.">
        <title>Genome assembly of wild tea tree DASZ reveals pedigree and selection history of tea varieties.</title>
        <authorList>
            <person name="Zhang W."/>
            <person name="Zhang Y."/>
            <person name="Qiu H."/>
            <person name="Guo Y."/>
            <person name="Wan H."/>
            <person name="Zhang X."/>
            <person name="Scossa F."/>
            <person name="Alseekh S."/>
            <person name="Zhang Q."/>
            <person name="Wang P."/>
            <person name="Xu L."/>
            <person name="Schmidt M.H."/>
            <person name="Jia X."/>
            <person name="Li D."/>
            <person name="Zhu A."/>
            <person name="Guo F."/>
            <person name="Chen W."/>
            <person name="Ni D."/>
            <person name="Usadel B."/>
            <person name="Fernie A.R."/>
            <person name="Wen W."/>
        </authorList>
    </citation>
    <scope>NUCLEOTIDE SEQUENCE [LARGE SCALE GENOMIC DNA]</scope>
    <source>
        <strain evidence="2">cv. G240</strain>
    </source>
</reference>
<comment type="caution">
    <text evidence="1">The sequence shown here is derived from an EMBL/GenBank/DDBJ whole genome shotgun (WGS) entry which is preliminary data.</text>
</comment>
<dbReference type="SUPFAM" id="SSF57889">
    <property type="entry name" value="Cysteine-rich domain"/>
    <property type="match status" value="1"/>
</dbReference>
<name>A0A7J7GPB3_CAMSI</name>
<protein>
    <recommendedName>
        <fullName evidence="3">DC1 domain-containing protein</fullName>
    </recommendedName>
</protein>
<evidence type="ECO:0000313" key="2">
    <source>
        <dbReference type="Proteomes" id="UP000593564"/>
    </source>
</evidence>
<keyword evidence="2" id="KW-1185">Reference proteome</keyword>
<evidence type="ECO:0008006" key="3">
    <source>
        <dbReference type="Google" id="ProtNLM"/>
    </source>
</evidence>
<dbReference type="InterPro" id="IPR046349">
    <property type="entry name" value="C1-like_sf"/>
</dbReference>
<proteinExistence type="predicted"/>
<evidence type="ECO:0000313" key="1">
    <source>
        <dbReference type="EMBL" id="KAF5941228.1"/>
    </source>
</evidence>
<sequence>MEEYEVKCRVCKQGISDWQHYRCSDDFCTTRIHEYPCSEIPFQIDHHPLHPHHSSLFASSGSLHPNRSDVCGNSCEEAFKYKCVDCPFMLDVKCALLTATATKKIQFQKQQQQQPNHFHPLILCDMVKSFDYTCCCCGLSIDGDCLCMPPVQGFAPQFMRRLALGNQAPISLLASSRPLSATRE</sequence>
<dbReference type="Proteomes" id="UP000593564">
    <property type="component" value="Unassembled WGS sequence"/>
</dbReference>
<organism evidence="1 2">
    <name type="scientific">Camellia sinensis</name>
    <name type="common">Tea plant</name>
    <name type="synonym">Thea sinensis</name>
    <dbReference type="NCBI Taxonomy" id="4442"/>
    <lineage>
        <taxon>Eukaryota</taxon>
        <taxon>Viridiplantae</taxon>
        <taxon>Streptophyta</taxon>
        <taxon>Embryophyta</taxon>
        <taxon>Tracheophyta</taxon>
        <taxon>Spermatophyta</taxon>
        <taxon>Magnoliopsida</taxon>
        <taxon>eudicotyledons</taxon>
        <taxon>Gunneridae</taxon>
        <taxon>Pentapetalae</taxon>
        <taxon>asterids</taxon>
        <taxon>Ericales</taxon>
        <taxon>Theaceae</taxon>
        <taxon>Camellia</taxon>
    </lineage>
</organism>
<dbReference type="EMBL" id="JACBKZ010000010">
    <property type="protein sequence ID" value="KAF5941228.1"/>
    <property type="molecule type" value="Genomic_DNA"/>
</dbReference>
<gene>
    <name evidence="1" type="ORF">HYC85_022395</name>
</gene>
<dbReference type="AlphaFoldDB" id="A0A7J7GPB3"/>